<evidence type="ECO:0000259" key="3">
    <source>
        <dbReference type="Pfam" id="PF23598"/>
    </source>
</evidence>
<evidence type="ECO:0000313" key="4">
    <source>
        <dbReference type="Proteomes" id="UP000694864"/>
    </source>
</evidence>
<dbReference type="InterPro" id="IPR003591">
    <property type="entry name" value="Leu-rich_rpt_typical-subtyp"/>
</dbReference>
<dbReference type="GeneID" id="109129857"/>
<evidence type="ECO:0000256" key="1">
    <source>
        <dbReference type="ARBA" id="ARBA00022614"/>
    </source>
</evidence>
<dbReference type="InterPro" id="IPR055414">
    <property type="entry name" value="LRR_R13L4/SHOC2-like"/>
</dbReference>
<organism evidence="4 5">
    <name type="scientific">Camelina sativa</name>
    <name type="common">False flax</name>
    <name type="synonym">Myagrum sativum</name>
    <dbReference type="NCBI Taxonomy" id="90675"/>
    <lineage>
        <taxon>Eukaryota</taxon>
        <taxon>Viridiplantae</taxon>
        <taxon>Streptophyta</taxon>
        <taxon>Embryophyta</taxon>
        <taxon>Tracheophyta</taxon>
        <taxon>Spermatophyta</taxon>
        <taxon>Magnoliopsida</taxon>
        <taxon>eudicotyledons</taxon>
        <taxon>Gunneridae</taxon>
        <taxon>Pentapetalae</taxon>
        <taxon>rosids</taxon>
        <taxon>malvids</taxon>
        <taxon>Brassicales</taxon>
        <taxon>Brassicaceae</taxon>
        <taxon>Camelineae</taxon>
        <taxon>Camelina</taxon>
    </lineage>
</organism>
<sequence length="233" mass="25957">MAFKNEFNLLCNNSITNSWTNDAISFDGVSFDEETGAVTELKLRGACLYGTLDANSSIFSLHQLRYLDLSYNNFSSSFPSELGRLTNLEFLDLHQNGFTGEFSSSVCNLSRLTYLDLANNKFTSRFPHVYNLAKLSSLDLSNNRFEGKVPEWLWNLPSLTLMSLSNNSFDSFEGSPEAPLNSSLVYLSLRSNAFGGSFPMIPPSLRYISAANNNFTGEVRTSFIVQSKEAANH</sequence>
<name>A0ABM1R5T2_CAMSA</name>
<dbReference type="Proteomes" id="UP000694864">
    <property type="component" value="Chromosome 17"/>
</dbReference>
<reference evidence="4" key="1">
    <citation type="journal article" date="2014" name="Nat. Commun.">
        <title>The emerging biofuel crop Camelina sativa retains a highly undifferentiated hexaploid genome structure.</title>
        <authorList>
            <person name="Kagale S."/>
            <person name="Koh C."/>
            <person name="Nixon J."/>
            <person name="Bollina V."/>
            <person name="Clarke W.E."/>
            <person name="Tuteja R."/>
            <person name="Spillane C."/>
            <person name="Robinson S.J."/>
            <person name="Links M.G."/>
            <person name="Clarke C."/>
            <person name="Higgins E.E."/>
            <person name="Huebert T."/>
            <person name="Sharpe A.G."/>
            <person name="Parkin I.A."/>
        </authorList>
    </citation>
    <scope>NUCLEOTIDE SEQUENCE [LARGE SCALE GENOMIC DNA]</scope>
    <source>
        <strain evidence="4">cv. DH55</strain>
    </source>
</reference>
<proteinExistence type="predicted"/>
<dbReference type="Gene3D" id="3.80.10.10">
    <property type="entry name" value="Ribonuclease Inhibitor"/>
    <property type="match status" value="1"/>
</dbReference>
<evidence type="ECO:0000256" key="2">
    <source>
        <dbReference type="ARBA" id="ARBA00022737"/>
    </source>
</evidence>
<keyword evidence="4" id="KW-1185">Reference proteome</keyword>
<dbReference type="PRINTS" id="PR00019">
    <property type="entry name" value="LEURICHRPT"/>
</dbReference>
<dbReference type="PANTHER" id="PTHR48065">
    <property type="entry name" value="OS10G0469600 PROTEIN"/>
    <property type="match status" value="1"/>
</dbReference>
<keyword evidence="1" id="KW-0433">Leucine-rich repeat</keyword>
<keyword evidence="2" id="KW-0677">Repeat</keyword>
<accession>A0ABM1R5T2</accession>
<dbReference type="RefSeq" id="XP_019094370.1">
    <property type="nucleotide sequence ID" value="XM_019238825.1"/>
</dbReference>
<dbReference type="Pfam" id="PF23598">
    <property type="entry name" value="LRR_14"/>
    <property type="match status" value="1"/>
</dbReference>
<reference evidence="5" key="2">
    <citation type="submission" date="2025-08" db="UniProtKB">
        <authorList>
            <consortium name="RefSeq"/>
        </authorList>
    </citation>
    <scope>IDENTIFICATION</scope>
    <source>
        <tissue evidence="5">Leaf</tissue>
    </source>
</reference>
<protein>
    <submittedName>
        <fullName evidence="5">Receptor-like protein 12</fullName>
    </submittedName>
</protein>
<gene>
    <name evidence="5" type="primary">LOC109129857</name>
</gene>
<feature type="domain" description="Disease resistance R13L4/SHOC-2-like LRR" evidence="3">
    <location>
        <begin position="56"/>
        <end position="187"/>
    </location>
</feature>
<dbReference type="SMART" id="SM00369">
    <property type="entry name" value="LRR_TYP"/>
    <property type="match status" value="3"/>
</dbReference>
<evidence type="ECO:0000313" key="5">
    <source>
        <dbReference type="RefSeq" id="XP_019094370.1"/>
    </source>
</evidence>
<dbReference type="SUPFAM" id="SSF52058">
    <property type="entry name" value="L domain-like"/>
    <property type="match status" value="1"/>
</dbReference>
<dbReference type="InterPro" id="IPR032675">
    <property type="entry name" value="LRR_dom_sf"/>
</dbReference>